<reference evidence="2" key="1">
    <citation type="submission" date="2019-06" db="EMBL/GenBank/DDBJ databases">
        <authorList>
            <person name="Broberg M."/>
        </authorList>
    </citation>
    <scope>NUCLEOTIDE SEQUENCE [LARGE SCALE GENOMIC DNA]</scope>
</reference>
<dbReference type="Proteomes" id="UP000775872">
    <property type="component" value="Unassembled WGS sequence"/>
</dbReference>
<dbReference type="OrthoDB" id="3766406at2759"/>
<dbReference type="InterPro" id="IPR036047">
    <property type="entry name" value="F-box-like_dom_sf"/>
</dbReference>
<gene>
    <name evidence="1" type="ORF">CSOL1703_00013548</name>
</gene>
<evidence type="ECO:0008006" key="3">
    <source>
        <dbReference type="Google" id="ProtNLM"/>
    </source>
</evidence>
<organism evidence="1 2">
    <name type="scientific">Clonostachys solani</name>
    <dbReference type="NCBI Taxonomy" id="160281"/>
    <lineage>
        <taxon>Eukaryota</taxon>
        <taxon>Fungi</taxon>
        <taxon>Dikarya</taxon>
        <taxon>Ascomycota</taxon>
        <taxon>Pezizomycotina</taxon>
        <taxon>Sordariomycetes</taxon>
        <taxon>Hypocreomycetidae</taxon>
        <taxon>Hypocreales</taxon>
        <taxon>Bionectriaceae</taxon>
        <taxon>Clonostachys</taxon>
    </lineage>
</organism>
<evidence type="ECO:0000313" key="1">
    <source>
        <dbReference type="EMBL" id="CAH0047537.1"/>
    </source>
</evidence>
<dbReference type="EMBL" id="CABFOC020000031">
    <property type="protein sequence ID" value="CAH0047537.1"/>
    <property type="molecule type" value="Genomic_DNA"/>
</dbReference>
<comment type="caution">
    <text evidence="1">The sequence shown here is derived from an EMBL/GenBank/DDBJ whole genome shotgun (WGS) entry which is preliminary data.</text>
</comment>
<accession>A0A9N9Z1S4</accession>
<name>A0A9N9Z1S4_9HYPO</name>
<proteinExistence type="predicted"/>
<evidence type="ECO:0000313" key="2">
    <source>
        <dbReference type="Proteomes" id="UP000775872"/>
    </source>
</evidence>
<keyword evidence="2" id="KW-1185">Reference proteome</keyword>
<dbReference type="SUPFAM" id="SSF81383">
    <property type="entry name" value="F-box domain"/>
    <property type="match status" value="1"/>
</dbReference>
<reference evidence="1 2" key="2">
    <citation type="submission" date="2021-10" db="EMBL/GenBank/DDBJ databases">
        <authorList>
            <person name="Piombo E."/>
        </authorList>
    </citation>
    <scope>NUCLEOTIDE SEQUENCE [LARGE SCALE GENOMIC DNA]</scope>
</reference>
<sequence length="310" mass="35492">MDYSYQTALLLQLPVELIYMVLDILRPHEKSILAQTCRCLRVIAYSKSVATYDLPDDEAFDYLRCITHNDPGTWVCAFCTQLHAVTEDHLSEEWWNSFAYKNGVFESLVPLWDSSICSDGYRHVQLSLKYDRLSPNSSECGERLARLLTPYNTTPKFPILQSAMRGHIHAVPKVVQGRFILKSTWTFRKGDTILRPDIMGINVHICNHQSFGRTRRTPSTLTKAINMACENQGVTVLGSCGSCQTDFAIEFRSAFVAEVTAWKDFGGEVSPLSDTWRLNLYGVWGLHMKNKQRGRVRNYLELRIVYKVFC</sequence>
<protein>
    <recommendedName>
        <fullName evidence="3">F-box domain-containing protein</fullName>
    </recommendedName>
</protein>
<dbReference type="AlphaFoldDB" id="A0A9N9Z1S4"/>